<gene>
    <name evidence="2" type="ORF">PLEPLA_LOCUS2819</name>
</gene>
<name>A0A9N7TMD7_PLEPL</name>
<organism evidence="2 3">
    <name type="scientific">Pleuronectes platessa</name>
    <name type="common">European plaice</name>
    <dbReference type="NCBI Taxonomy" id="8262"/>
    <lineage>
        <taxon>Eukaryota</taxon>
        <taxon>Metazoa</taxon>
        <taxon>Chordata</taxon>
        <taxon>Craniata</taxon>
        <taxon>Vertebrata</taxon>
        <taxon>Euteleostomi</taxon>
        <taxon>Actinopterygii</taxon>
        <taxon>Neopterygii</taxon>
        <taxon>Teleostei</taxon>
        <taxon>Neoteleostei</taxon>
        <taxon>Acanthomorphata</taxon>
        <taxon>Carangaria</taxon>
        <taxon>Pleuronectiformes</taxon>
        <taxon>Pleuronectoidei</taxon>
        <taxon>Pleuronectidae</taxon>
        <taxon>Pleuronectes</taxon>
    </lineage>
</organism>
<comment type="caution">
    <text evidence="2">The sequence shown here is derived from an EMBL/GenBank/DDBJ whole genome shotgun (WGS) entry which is preliminary data.</text>
</comment>
<feature type="region of interest" description="Disordered" evidence="1">
    <location>
        <begin position="80"/>
        <end position="99"/>
    </location>
</feature>
<feature type="compositionally biased region" description="Low complexity" evidence="1">
    <location>
        <begin position="309"/>
        <end position="322"/>
    </location>
</feature>
<protein>
    <submittedName>
        <fullName evidence="2">Uncharacterized protein</fullName>
    </submittedName>
</protein>
<proteinExistence type="predicted"/>
<evidence type="ECO:0000256" key="1">
    <source>
        <dbReference type="SAM" id="MobiDB-lite"/>
    </source>
</evidence>
<dbReference type="Proteomes" id="UP001153269">
    <property type="component" value="Unassembled WGS sequence"/>
</dbReference>
<dbReference type="AlphaFoldDB" id="A0A9N7TMD7"/>
<dbReference type="EMBL" id="CADEAL010000138">
    <property type="protein sequence ID" value="CAB1415106.1"/>
    <property type="molecule type" value="Genomic_DNA"/>
</dbReference>
<feature type="region of interest" description="Disordered" evidence="1">
    <location>
        <begin position="14"/>
        <end position="69"/>
    </location>
</feature>
<feature type="region of interest" description="Disordered" evidence="1">
    <location>
        <begin position="302"/>
        <end position="322"/>
    </location>
</feature>
<keyword evidence="3" id="KW-1185">Reference proteome</keyword>
<feature type="region of interest" description="Disordered" evidence="1">
    <location>
        <begin position="118"/>
        <end position="137"/>
    </location>
</feature>
<reference evidence="2" key="1">
    <citation type="submission" date="2020-03" db="EMBL/GenBank/DDBJ databases">
        <authorList>
            <person name="Weist P."/>
        </authorList>
    </citation>
    <scope>NUCLEOTIDE SEQUENCE</scope>
</reference>
<sequence length="322" mass="35377">MTEDERTIKLVYFGPSLRAKQRNEAVPPLQHPPPPPARESADLLQAASSRSTPERLTGRRRSSSSSDLAESVRLLAAAPPVPPEEQEHQNRKNAHRNSLAARERELWERVWPDLRDHTKLSANQPEPPGTPLTTGTLPASRPQVLQLHVSSRPTHPAAPGEGPAIFVPVLKALLSCSSSQRLTTRVLLWIETLACIEDRSVFTERPRGCGNGPFARFASETDYSTRRSSGWIRDWMIAESEKHRVCLLVSSPQTEHLQSLPLPGSCLCATAACSPHVCSGLMCKRWTLQDAHTHTASAVNHGLRDGDETGSTTTGTGAWKRI</sequence>
<evidence type="ECO:0000313" key="2">
    <source>
        <dbReference type="EMBL" id="CAB1415106.1"/>
    </source>
</evidence>
<evidence type="ECO:0000313" key="3">
    <source>
        <dbReference type="Proteomes" id="UP001153269"/>
    </source>
</evidence>
<accession>A0A9N7TMD7</accession>